<dbReference type="InterPro" id="IPR011009">
    <property type="entry name" value="Kinase-like_dom_sf"/>
</dbReference>
<feature type="domain" description="U-box" evidence="10">
    <location>
        <begin position="776"/>
        <end position="846"/>
    </location>
</feature>
<comment type="function">
    <text evidence="2">Functions as an E3 ubiquitin ligase.</text>
</comment>
<feature type="compositionally biased region" description="Low complexity" evidence="8">
    <location>
        <begin position="198"/>
        <end position="209"/>
    </location>
</feature>
<evidence type="ECO:0000256" key="3">
    <source>
        <dbReference type="ARBA" id="ARBA00004906"/>
    </source>
</evidence>
<keyword evidence="12" id="KW-1185">Reference proteome</keyword>
<dbReference type="GO" id="GO:0061630">
    <property type="term" value="F:ubiquitin protein ligase activity"/>
    <property type="evidence" value="ECO:0007669"/>
    <property type="project" value="UniProtKB-EC"/>
</dbReference>
<evidence type="ECO:0000256" key="5">
    <source>
        <dbReference type="ARBA" id="ARBA00022679"/>
    </source>
</evidence>
<dbReference type="Pfam" id="PF04564">
    <property type="entry name" value="U-box"/>
    <property type="match status" value="1"/>
</dbReference>
<evidence type="ECO:0000259" key="10">
    <source>
        <dbReference type="PROSITE" id="PS51698"/>
    </source>
</evidence>
<dbReference type="InterPro" id="IPR000719">
    <property type="entry name" value="Prot_kinase_dom"/>
</dbReference>
<evidence type="ECO:0000256" key="4">
    <source>
        <dbReference type="ARBA" id="ARBA00012483"/>
    </source>
</evidence>
<keyword evidence="6" id="KW-0833">Ubl conjugation pathway</keyword>
<organism evidence="11 12">
    <name type="scientific">Eutrema salsugineum</name>
    <name type="common">Saltwater cress</name>
    <name type="synonym">Sisymbrium salsugineum</name>
    <dbReference type="NCBI Taxonomy" id="72664"/>
    <lineage>
        <taxon>Eukaryota</taxon>
        <taxon>Viridiplantae</taxon>
        <taxon>Streptophyta</taxon>
        <taxon>Embryophyta</taxon>
        <taxon>Tracheophyta</taxon>
        <taxon>Spermatophyta</taxon>
        <taxon>Magnoliopsida</taxon>
        <taxon>eudicotyledons</taxon>
        <taxon>Gunneridae</taxon>
        <taxon>Pentapetalae</taxon>
        <taxon>rosids</taxon>
        <taxon>malvids</taxon>
        <taxon>Brassicales</taxon>
        <taxon>Brassicaceae</taxon>
        <taxon>Eutremeae</taxon>
        <taxon>Eutrema</taxon>
    </lineage>
</organism>
<keyword evidence="5" id="KW-0808">Transferase</keyword>
<evidence type="ECO:0000259" key="9">
    <source>
        <dbReference type="PROSITE" id="PS50011"/>
    </source>
</evidence>
<dbReference type="GO" id="GO:0005524">
    <property type="term" value="F:ATP binding"/>
    <property type="evidence" value="ECO:0007669"/>
    <property type="project" value="InterPro"/>
</dbReference>
<evidence type="ECO:0000256" key="8">
    <source>
        <dbReference type="SAM" id="MobiDB-lite"/>
    </source>
</evidence>
<evidence type="ECO:0000256" key="7">
    <source>
        <dbReference type="SAM" id="Coils"/>
    </source>
</evidence>
<dbReference type="Gramene" id="ESQ31779">
    <property type="protein sequence ID" value="ESQ31779"/>
    <property type="gene ID" value="EUTSA_v10005349mg"/>
</dbReference>
<dbReference type="InterPro" id="IPR003613">
    <property type="entry name" value="Ubox_domain"/>
</dbReference>
<dbReference type="EC" id="2.3.2.27" evidence="4"/>
<dbReference type="SMART" id="SM00504">
    <property type="entry name" value="Ubox"/>
    <property type="match status" value="1"/>
</dbReference>
<accession>V4KKP1</accession>
<dbReference type="PROSITE" id="PS51698">
    <property type="entry name" value="U_BOX"/>
    <property type="match status" value="1"/>
</dbReference>
<dbReference type="InterPro" id="IPR008271">
    <property type="entry name" value="Ser/Thr_kinase_AS"/>
</dbReference>
<evidence type="ECO:0000256" key="1">
    <source>
        <dbReference type="ARBA" id="ARBA00000900"/>
    </source>
</evidence>
<protein>
    <recommendedName>
        <fullName evidence="4">RING-type E3 ubiquitin transferase</fullName>
        <ecNumber evidence="4">2.3.2.27</ecNumber>
    </recommendedName>
</protein>
<dbReference type="GO" id="GO:0004672">
    <property type="term" value="F:protein kinase activity"/>
    <property type="evidence" value="ECO:0007669"/>
    <property type="project" value="InterPro"/>
</dbReference>
<feature type="region of interest" description="Disordered" evidence="8">
    <location>
        <begin position="178"/>
        <end position="209"/>
    </location>
</feature>
<dbReference type="EMBL" id="KI517748">
    <property type="protein sequence ID" value="ESQ31779.1"/>
    <property type="molecule type" value="Genomic_DNA"/>
</dbReference>
<dbReference type="SUPFAM" id="SSF56112">
    <property type="entry name" value="Protein kinase-like (PK-like)"/>
    <property type="match status" value="1"/>
</dbReference>
<comment type="pathway">
    <text evidence="3">Protein modification; protein ubiquitination.</text>
</comment>
<dbReference type="Gene3D" id="3.30.40.10">
    <property type="entry name" value="Zinc/RING finger domain, C3HC4 (zinc finger)"/>
    <property type="match status" value="1"/>
</dbReference>
<dbReference type="Gene3D" id="1.10.510.10">
    <property type="entry name" value="Transferase(Phosphotransferase) domain 1"/>
    <property type="match status" value="1"/>
</dbReference>
<name>V4KKP1_EUTSA</name>
<dbReference type="CDD" id="cd16655">
    <property type="entry name" value="RING-Ubox_WDSUB1-like"/>
    <property type="match status" value="1"/>
</dbReference>
<dbReference type="Gene3D" id="3.30.200.20">
    <property type="entry name" value="Phosphorylase Kinase, domain 1"/>
    <property type="match status" value="1"/>
</dbReference>
<dbReference type="eggNOG" id="ENOG502QQ92">
    <property type="taxonomic scope" value="Eukaryota"/>
</dbReference>
<dbReference type="PANTHER" id="PTHR45647:SF80">
    <property type="entry name" value="U-BOX DOMAIN-CONTAINING PROTEIN 52"/>
    <property type="match status" value="1"/>
</dbReference>
<dbReference type="STRING" id="72664.V4KKP1"/>
<feature type="coiled-coil region" evidence="7">
    <location>
        <begin position="364"/>
        <end position="468"/>
    </location>
</feature>
<dbReference type="UniPathway" id="UPA00143"/>
<gene>
    <name evidence="11" type="ORF">EUTSA_v10005349mg</name>
</gene>
<evidence type="ECO:0000256" key="2">
    <source>
        <dbReference type="ARBA" id="ARBA00003861"/>
    </source>
</evidence>
<dbReference type="PROSITE" id="PS00108">
    <property type="entry name" value="PROTEIN_KINASE_ST"/>
    <property type="match status" value="1"/>
</dbReference>
<feature type="domain" description="Protein kinase" evidence="9">
    <location>
        <begin position="491"/>
        <end position="756"/>
    </location>
</feature>
<dbReference type="KEGG" id="eus:EUTSA_v10005349mg"/>
<dbReference type="InterPro" id="IPR013083">
    <property type="entry name" value="Znf_RING/FYVE/PHD"/>
</dbReference>
<dbReference type="AlphaFoldDB" id="V4KKP1"/>
<dbReference type="Pfam" id="PF00069">
    <property type="entry name" value="Pkinase"/>
    <property type="match status" value="1"/>
</dbReference>
<evidence type="ECO:0000313" key="12">
    <source>
        <dbReference type="Proteomes" id="UP000030689"/>
    </source>
</evidence>
<dbReference type="OMA" id="DWNTNET"/>
<dbReference type="InterPro" id="IPR014729">
    <property type="entry name" value="Rossmann-like_a/b/a_fold"/>
</dbReference>
<dbReference type="OrthoDB" id="10064100at2759"/>
<dbReference type="Gene3D" id="3.40.50.620">
    <property type="entry name" value="HUPs"/>
    <property type="match status" value="1"/>
</dbReference>
<evidence type="ECO:0000313" key="11">
    <source>
        <dbReference type="EMBL" id="ESQ31779.1"/>
    </source>
</evidence>
<evidence type="ECO:0000256" key="6">
    <source>
        <dbReference type="ARBA" id="ARBA00022786"/>
    </source>
</evidence>
<proteinExistence type="predicted"/>
<dbReference type="InterPro" id="IPR051348">
    <property type="entry name" value="U-box_ubiquitin_ligases"/>
</dbReference>
<sequence>MEEKKPARALSEHLSLPHPPSPAVAVAINGKKKSKYVAFWALEKFIPEGFSDFKLLYVRPPVTYIPTPMGNAISITELRDDVVSAYKQEVDWNANEMLRPYKKMFERRKVRVEILVLESHEPVAAIAEEIAGTGVTKLVIGMSLRGFFSRKIDMSSMIATAVPRFCTVYVVSKGKLASVRPSDSDASGSIIFERTERSSSTSGSTDSPRVPSEYVDFLSFVSEAQSRVSPSLPAPKHSAVVHMDTSSSETDNSEVYGGRRMQIVNSGNEGKKNNNNNESFSASFPMGAEAYHAMSWASKWRDHEDRREIMSSSSSNNHELANMDWGAVVPENYSWVSNHASNMSDGLLSVHSVTDNQVNLSFEIEKLRAELKHVQEMYAMAQTETVDASKKLTELNQRRFEETEKLVELKEKEEVAKDTASKEKRRYEEAMKEAEKVKELMMKEALHRREAEIKAERDAKEKDKLQASLVSPGIQYQHYSWEEISAATSDFSEDLKIGIGAYGTVYKCNLHHTTGAVKVLHAGETQLSKQFDQELEILSKIRHPHLVLLLGACPERGCLVYEYMDNGSLDDRLMLVNDTPPIPWFERFRIALEVASALVFLHKSKPRPIIHRDLKPGNILLDHNFVSKLGDVGLSTMVNQDDASSKLTVFKKTSPVGTLCYIDPEYQRTGIISPKSDVYSLGVVILQLITAKPAIAITHMVEEAIGDDAEFMGLLDVKAGSWPISETRELAALGLCCTELRRRDRPDLKDQIIPALERLRKVVDKAQNSLSRTPSGPPSHFICPLLKGVMNEPCVAADGYTYDREAIEDWLREKDVSPVTNLPLPNKNLLANYTLYSAIMEWKSNK</sequence>
<dbReference type="SUPFAM" id="SSF57850">
    <property type="entry name" value="RING/U-box"/>
    <property type="match status" value="1"/>
</dbReference>
<feature type="region of interest" description="Disordered" evidence="8">
    <location>
        <begin position="229"/>
        <end position="253"/>
    </location>
</feature>
<dbReference type="PANTHER" id="PTHR45647">
    <property type="entry name" value="OS02G0152300 PROTEIN"/>
    <property type="match status" value="1"/>
</dbReference>
<dbReference type="GO" id="GO:0016567">
    <property type="term" value="P:protein ubiquitination"/>
    <property type="evidence" value="ECO:0007669"/>
    <property type="project" value="UniProtKB-UniPathway"/>
</dbReference>
<comment type="catalytic activity">
    <reaction evidence="1">
        <text>S-ubiquitinyl-[E2 ubiquitin-conjugating enzyme]-L-cysteine + [acceptor protein]-L-lysine = [E2 ubiquitin-conjugating enzyme]-L-cysteine + N(6)-ubiquitinyl-[acceptor protein]-L-lysine.</text>
        <dbReference type="EC" id="2.3.2.27"/>
    </reaction>
</comment>
<dbReference type="SMART" id="SM00220">
    <property type="entry name" value="S_TKc"/>
    <property type="match status" value="1"/>
</dbReference>
<reference evidence="11 12" key="1">
    <citation type="journal article" date="2013" name="Front. Plant Sci.">
        <title>The Reference Genome of the Halophytic Plant Eutrema salsugineum.</title>
        <authorList>
            <person name="Yang R."/>
            <person name="Jarvis D.E."/>
            <person name="Chen H."/>
            <person name="Beilstein M.A."/>
            <person name="Grimwood J."/>
            <person name="Jenkins J."/>
            <person name="Shu S."/>
            <person name="Prochnik S."/>
            <person name="Xin M."/>
            <person name="Ma C."/>
            <person name="Schmutz J."/>
            <person name="Wing R.A."/>
            <person name="Mitchell-Olds T."/>
            <person name="Schumaker K.S."/>
            <person name="Wang X."/>
        </authorList>
    </citation>
    <scope>NUCLEOTIDE SEQUENCE [LARGE SCALE GENOMIC DNA]</scope>
</reference>
<dbReference type="CDD" id="cd01989">
    <property type="entry name" value="USP_STK_Ubox_N"/>
    <property type="match status" value="1"/>
</dbReference>
<dbReference type="PROSITE" id="PS50011">
    <property type="entry name" value="PROTEIN_KINASE_DOM"/>
    <property type="match status" value="1"/>
</dbReference>
<keyword evidence="7" id="KW-0175">Coiled coil</keyword>
<dbReference type="Proteomes" id="UP000030689">
    <property type="component" value="Unassembled WGS sequence"/>
</dbReference>
<dbReference type="SUPFAM" id="SSF52402">
    <property type="entry name" value="Adenine nucleotide alpha hydrolases-like"/>
    <property type="match status" value="1"/>
</dbReference>